<dbReference type="SUPFAM" id="SSF52151">
    <property type="entry name" value="FabD/lysophospholipase-like"/>
    <property type="match status" value="1"/>
</dbReference>
<keyword evidence="7" id="KW-1185">Reference proteome</keyword>
<dbReference type="InterPro" id="IPR037483">
    <property type="entry name" value="YjjU-like"/>
</dbReference>
<reference evidence="6 7" key="1">
    <citation type="submission" date="2023-04" db="EMBL/GenBank/DDBJ databases">
        <title>Funneling lignin-derived compounds into biodiesel using alkali-halophilic Citricoccus sp. P2.</title>
        <authorList>
            <person name="Luo C.-B."/>
        </authorList>
    </citation>
    <scope>NUCLEOTIDE SEQUENCE [LARGE SCALE GENOMIC DNA]</scope>
    <source>
        <strain evidence="6 7">P2</strain>
    </source>
</reference>
<dbReference type="PROSITE" id="PS51635">
    <property type="entry name" value="PNPLA"/>
    <property type="match status" value="1"/>
</dbReference>
<comment type="caution">
    <text evidence="4">Lacks conserved residue(s) required for the propagation of feature annotation.</text>
</comment>
<dbReference type="PANTHER" id="PTHR14226:SF25">
    <property type="entry name" value="PHOSPHOESTERASE"/>
    <property type="match status" value="1"/>
</dbReference>
<feature type="short sequence motif" description="DGA/G" evidence="4">
    <location>
        <begin position="172"/>
        <end position="174"/>
    </location>
</feature>
<sequence>MRVELTNNLTDTALLFEGGGMRASFTSGMVVALLESGIHANFVAGISAGSSNTCNYLTRDPVRARTSFVEFAADPQFGDWRTFLRGRGLFNAEYIYERTGMPGQALPFDFEAYRANPATVQLGGFDVESGEMVWWSKDDTTRMPDLMRRVRASSTMPVLMPPVQINDRTYVDGALGPDGGVPLSTALDHGYEKFLVILTREREYRKAPERFPHFYRTYFRRYPAVADALVTRWRRYNETREKLFALEREGKAYLFVPEQMPVSNGERNVAKLRASHEQGLAQARREIPAIREFLGLSATPK</sequence>
<evidence type="ECO:0000313" key="7">
    <source>
        <dbReference type="Proteomes" id="UP001219037"/>
    </source>
</evidence>
<evidence type="ECO:0000256" key="4">
    <source>
        <dbReference type="PROSITE-ProRule" id="PRU01161"/>
    </source>
</evidence>
<feature type="active site" description="Proton acceptor" evidence="4">
    <location>
        <position position="172"/>
    </location>
</feature>
<keyword evidence="3 4" id="KW-0443">Lipid metabolism</keyword>
<dbReference type="PANTHER" id="PTHR14226">
    <property type="entry name" value="NEUROPATHY TARGET ESTERASE/SWISS CHEESE D.MELANOGASTER"/>
    <property type="match status" value="1"/>
</dbReference>
<dbReference type="InterPro" id="IPR002641">
    <property type="entry name" value="PNPLA_dom"/>
</dbReference>
<evidence type="ECO:0000313" key="6">
    <source>
        <dbReference type="EMBL" id="WFP15708.1"/>
    </source>
</evidence>
<keyword evidence="1 4" id="KW-0378">Hydrolase</keyword>
<dbReference type="Pfam" id="PF01734">
    <property type="entry name" value="Patatin"/>
    <property type="match status" value="1"/>
</dbReference>
<protein>
    <submittedName>
        <fullName evidence="6">Patatin family protein</fullName>
    </submittedName>
</protein>
<dbReference type="EMBL" id="CP121252">
    <property type="protein sequence ID" value="WFP15708.1"/>
    <property type="molecule type" value="Genomic_DNA"/>
</dbReference>
<evidence type="ECO:0000256" key="1">
    <source>
        <dbReference type="ARBA" id="ARBA00022801"/>
    </source>
</evidence>
<feature type="domain" description="PNPLA" evidence="5">
    <location>
        <begin position="14"/>
        <end position="187"/>
    </location>
</feature>
<dbReference type="Gene3D" id="3.40.1090.10">
    <property type="entry name" value="Cytosolic phospholipase A2 catalytic domain"/>
    <property type="match status" value="2"/>
</dbReference>
<name>A0ABY8H4V2_9MICC</name>
<gene>
    <name evidence="6" type="ORF">P8192_09890</name>
</gene>
<dbReference type="InterPro" id="IPR050301">
    <property type="entry name" value="NTE"/>
</dbReference>
<evidence type="ECO:0000259" key="5">
    <source>
        <dbReference type="PROSITE" id="PS51635"/>
    </source>
</evidence>
<feature type="active site" description="Nucleophile" evidence="4">
    <location>
        <position position="47"/>
    </location>
</feature>
<keyword evidence="2 4" id="KW-0442">Lipid degradation</keyword>
<organism evidence="6 7">
    <name type="scientific">Citricoccus muralis</name>
    <dbReference type="NCBI Taxonomy" id="169134"/>
    <lineage>
        <taxon>Bacteria</taxon>
        <taxon>Bacillati</taxon>
        <taxon>Actinomycetota</taxon>
        <taxon>Actinomycetes</taxon>
        <taxon>Micrococcales</taxon>
        <taxon>Micrococcaceae</taxon>
        <taxon>Citricoccus</taxon>
    </lineage>
</organism>
<dbReference type="CDD" id="cd07208">
    <property type="entry name" value="Pat_hypo_Ecoli_yjju_like"/>
    <property type="match status" value="1"/>
</dbReference>
<dbReference type="Proteomes" id="UP001219037">
    <property type="component" value="Chromosome"/>
</dbReference>
<accession>A0ABY8H4V2</accession>
<feature type="short sequence motif" description="GXSXG" evidence="4">
    <location>
        <begin position="45"/>
        <end position="49"/>
    </location>
</feature>
<dbReference type="Pfam" id="PF19890">
    <property type="entry name" value="DUF6363"/>
    <property type="match status" value="1"/>
</dbReference>
<dbReference type="InterPro" id="IPR045943">
    <property type="entry name" value="DUF6363"/>
</dbReference>
<dbReference type="InterPro" id="IPR016035">
    <property type="entry name" value="Acyl_Trfase/lysoPLipase"/>
</dbReference>
<evidence type="ECO:0000256" key="2">
    <source>
        <dbReference type="ARBA" id="ARBA00022963"/>
    </source>
</evidence>
<proteinExistence type="predicted"/>
<evidence type="ECO:0000256" key="3">
    <source>
        <dbReference type="ARBA" id="ARBA00023098"/>
    </source>
</evidence>